<dbReference type="Pfam" id="PF19289">
    <property type="entry name" value="PmbA_TldD_3rd"/>
    <property type="match status" value="1"/>
</dbReference>
<proteinExistence type="inferred from homology"/>
<keyword evidence="6" id="KW-1185">Reference proteome</keyword>
<reference evidence="5 6" key="1">
    <citation type="submission" date="2021-05" db="EMBL/GenBank/DDBJ databases">
        <title>Novel Bacillus species.</title>
        <authorList>
            <person name="Liu G."/>
        </authorList>
    </citation>
    <scope>NUCLEOTIDE SEQUENCE [LARGE SCALE GENOMIC DNA]</scope>
    <source>
        <strain evidence="5 6">FJAT-49682</strain>
    </source>
</reference>
<dbReference type="Pfam" id="PF19290">
    <property type="entry name" value="PmbA_TldD_2nd"/>
    <property type="match status" value="1"/>
</dbReference>
<gene>
    <name evidence="5" type="ORF">KHA91_15380</name>
</gene>
<dbReference type="InterPro" id="IPR036059">
    <property type="entry name" value="TldD/PmbA_sf"/>
</dbReference>
<dbReference type="EMBL" id="JAGYPN010000003">
    <property type="protein sequence ID" value="MBS4224102.1"/>
    <property type="molecule type" value="Genomic_DNA"/>
</dbReference>
<accession>A0A942UR68</accession>
<dbReference type="Gene3D" id="3.30.2290.10">
    <property type="entry name" value="PmbA/TldD superfamily"/>
    <property type="match status" value="1"/>
</dbReference>
<dbReference type="Proteomes" id="UP000676456">
    <property type="component" value="Unassembled WGS sequence"/>
</dbReference>
<feature type="domain" description="Metalloprotease TldD/E central" evidence="4">
    <location>
        <begin position="113"/>
        <end position="216"/>
    </location>
</feature>
<feature type="domain" description="Metalloprotease TldD/E N-terminal" evidence="2">
    <location>
        <begin position="23"/>
        <end position="86"/>
    </location>
</feature>
<dbReference type="SUPFAM" id="SSF111283">
    <property type="entry name" value="Putative modulator of DNA gyrase, PmbA/TldD"/>
    <property type="match status" value="1"/>
</dbReference>
<dbReference type="InterPro" id="IPR045570">
    <property type="entry name" value="Metalloprtase-TldD/E_cen_dom"/>
</dbReference>
<comment type="caution">
    <text evidence="5">The sequence shown here is derived from an EMBL/GenBank/DDBJ whole genome shotgun (WGS) entry which is preliminary data.</text>
</comment>
<dbReference type="AlphaFoldDB" id="A0A942UR68"/>
<organism evidence="5 6">
    <name type="scientific">Lederbergia citrea</name>
    <dbReference type="NCBI Taxonomy" id="2833581"/>
    <lineage>
        <taxon>Bacteria</taxon>
        <taxon>Bacillati</taxon>
        <taxon>Bacillota</taxon>
        <taxon>Bacilli</taxon>
        <taxon>Bacillales</taxon>
        <taxon>Bacillaceae</taxon>
        <taxon>Lederbergia</taxon>
    </lineage>
</organism>
<evidence type="ECO:0000259" key="2">
    <source>
        <dbReference type="Pfam" id="PF01523"/>
    </source>
</evidence>
<dbReference type="Pfam" id="PF01523">
    <property type="entry name" value="PmbA_TldD_1st"/>
    <property type="match status" value="1"/>
</dbReference>
<dbReference type="InterPro" id="IPR002510">
    <property type="entry name" value="Metalloprtase-TldD/E_N"/>
</dbReference>
<feature type="domain" description="Metalloprotease TldD/E C-terminal" evidence="3">
    <location>
        <begin position="225"/>
        <end position="445"/>
    </location>
</feature>
<comment type="similarity">
    <text evidence="1">Belongs to the peptidase U62 family.</text>
</comment>
<dbReference type="GO" id="GO:0006508">
    <property type="term" value="P:proteolysis"/>
    <property type="evidence" value="ECO:0007669"/>
    <property type="project" value="InterPro"/>
</dbReference>
<protein>
    <submittedName>
        <fullName evidence="5">TldD/PmbA family protein</fullName>
    </submittedName>
</protein>
<evidence type="ECO:0000313" key="5">
    <source>
        <dbReference type="EMBL" id="MBS4224102.1"/>
    </source>
</evidence>
<dbReference type="PANTHER" id="PTHR43421">
    <property type="entry name" value="METALLOPROTEASE PMBA"/>
    <property type="match status" value="1"/>
</dbReference>
<sequence>MNIEQFQQKLLEDGKNSGFGDMEVYFEKSTRFACQVYKGELDHYETAEDGGLSFRGTYNGKMGYAYTEKLDEESITFLLESAKANAEVIEDEEQDDIFAGSDSYEDIDFYSKSLDEVPIPDKIAFLKEVESKVANYDSRIASINSCKLIEQSNERVLANSKGLSLHERKNYLALVLSVIVKHEEETKSGFQVEITKDFTSLNADEIAKKAADEALSYLGGKSIASKKYPIILRNDAAADLLGTFVSVFSAEIAQKGRSLLKDKEGEKIAAEKLTVIDDPFHEDGFDSRNFDGEGVASKICSVIENGTLKTLLHNRKTATKSGVETTGHAYKASYKGTLTVAPSNFYVVPGKKNRDELVNSLNEAVIVTKLSGLHSGANAVSGNFSVAAQGFYVKDGKVSTPVKQMTIAGNFFELLKEIQEVGSDLYFATSGIGAPSLLVKELSVTVE</sequence>
<evidence type="ECO:0000313" key="6">
    <source>
        <dbReference type="Proteomes" id="UP000676456"/>
    </source>
</evidence>
<evidence type="ECO:0000256" key="1">
    <source>
        <dbReference type="ARBA" id="ARBA00005836"/>
    </source>
</evidence>
<dbReference type="GO" id="GO:0005829">
    <property type="term" value="C:cytosol"/>
    <property type="evidence" value="ECO:0007669"/>
    <property type="project" value="TreeGrafter"/>
</dbReference>
<evidence type="ECO:0000259" key="3">
    <source>
        <dbReference type="Pfam" id="PF19289"/>
    </source>
</evidence>
<dbReference type="InterPro" id="IPR045569">
    <property type="entry name" value="Metalloprtase-TldD/E_C"/>
</dbReference>
<dbReference type="RefSeq" id="WP_213099152.1">
    <property type="nucleotide sequence ID" value="NZ_JAGYPH010000003.1"/>
</dbReference>
<name>A0A942UR68_9BACI</name>
<dbReference type="InterPro" id="IPR047657">
    <property type="entry name" value="PmbA"/>
</dbReference>
<dbReference type="InterPro" id="IPR035068">
    <property type="entry name" value="TldD/PmbA_N"/>
</dbReference>
<dbReference type="PANTHER" id="PTHR43421:SF1">
    <property type="entry name" value="METALLOPROTEASE PMBA"/>
    <property type="match status" value="1"/>
</dbReference>
<evidence type="ECO:0000259" key="4">
    <source>
        <dbReference type="Pfam" id="PF19290"/>
    </source>
</evidence>
<dbReference type="GO" id="GO:0008237">
    <property type="term" value="F:metallopeptidase activity"/>
    <property type="evidence" value="ECO:0007669"/>
    <property type="project" value="InterPro"/>
</dbReference>